<accession>A0ABP8E502</accession>
<dbReference type="PANTHER" id="PTHR10151">
    <property type="entry name" value="ECTONUCLEOTIDE PYROPHOSPHATASE/PHOSPHODIESTERASE"/>
    <property type="match status" value="1"/>
</dbReference>
<dbReference type="Proteomes" id="UP001501594">
    <property type="component" value="Unassembled WGS sequence"/>
</dbReference>
<dbReference type="Gene3D" id="3.40.720.10">
    <property type="entry name" value="Alkaline Phosphatase, subunit A"/>
    <property type="match status" value="1"/>
</dbReference>
<dbReference type="EMBL" id="BAABAU010000004">
    <property type="protein sequence ID" value="GAA4267274.1"/>
    <property type="molecule type" value="Genomic_DNA"/>
</dbReference>
<dbReference type="Pfam" id="PF01663">
    <property type="entry name" value="Phosphodiest"/>
    <property type="match status" value="1"/>
</dbReference>
<organism evidence="1 2">
    <name type="scientific">Frondihabitans peucedani</name>
    <dbReference type="NCBI Taxonomy" id="598626"/>
    <lineage>
        <taxon>Bacteria</taxon>
        <taxon>Bacillati</taxon>
        <taxon>Actinomycetota</taxon>
        <taxon>Actinomycetes</taxon>
        <taxon>Micrococcales</taxon>
        <taxon>Microbacteriaceae</taxon>
        <taxon>Frondihabitans</taxon>
    </lineage>
</organism>
<reference evidence="2" key="1">
    <citation type="journal article" date="2019" name="Int. J. Syst. Evol. Microbiol.">
        <title>The Global Catalogue of Microorganisms (GCM) 10K type strain sequencing project: providing services to taxonomists for standard genome sequencing and annotation.</title>
        <authorList>
            <consortium name="The Broad Institute Genomics Platform"/>
            <consortium name="The Broad Institute Genome Sequencing Center for Infectious Disease"/>
            <person name="Wu L."/>
            <person name="Ma J."/>
        </authorList>
    </citation>
    <scope>NUCLEOTIDE SEQUENCE [LARGE SCALE GENOMIC DNA]</scope>
    <source>
        <strain evidence="2">JCM 17442</strain>
    </source>
</reference>
<protein>
    <recommendedName>
        <fullName evidence="3">Phosphodiesterase</fullName>
    </recommendedName>
</protein>
<evidence type="ECO:0000313" key="2">
    <source>
        <dbReference type="Proteomes" id="UP001501594"/>
    </source>
</evidence>
<dbReference type="PANTHER" id="PTHR10151:SF120">
    <property type="entry name" value="BIS(5'-ADENOSYL)-TRIPHOSPHATASE"/>
    <property type="match status" value="1"/>
</dbReference>
<evidence type="ECO:0008006" key="3">
    <source>
        <dbReference type="Google" id="ProtNLM"/>
    </source>
</evidence>
<gene>
    <name evidence="1" type="ORF">GCM10022256_28860</name>
</gene>
<dbReference type="RefSeq" id="WP_344797422.1">
    <property type="nucleotide sequence ID" value="NZ_BAABAU010000004.1"/>
</dbReference>
<dbReference type="InterPro" id="IPR002591">
    <property type="entry name" value="Phosphodiest/P_Trfase"/>
</dbReference>
<dbReference type="SUPFAM" id="SSF53649">
    <property type="entry name" value="Alkaline phosphatase-like"/>
    <property type="match status" value="1"/>
</dbReference>
<dbReference type="InterPro" id="IPR017850">
    <property type="entry name" value="Alkaline_phosphatase_core_sf"/>
</dbReference>
<comment type="caution">
    <text evidence="1">The sequence shown here is derived from an EMBL/GenBank/DDBJ whole genome shotgun (WGS) entry which is preliminary data.</text>
</comment>
<keyword evidence="2" id="KW-1185">Reference proteome</keyword>
<sequence length="276" mass="29714">MTSRKLLLVGIDGLRIDDALADGSAPSLASLIAHGRLHQVEMEVPTISGPGWSSILTGTRHEVHGVFDNTFSGNRLDRTVDLLTRAARADPARSTFAASSWPPLLDPRGPGPVVATRHDDQRVGRHRLVVRDGETYGYREADGDVAAFARLAIRAAGPDASFVYLGEVDEAGHLYGGRSPEYTRASERVDGLLGGILHEVERRAQDHAEDWLVGVTTDHGHLDEGGHGGDDAVLTRSFLALRRYGPEEIAPVAAEAVRPGEIRPEEIAALLLAHLD</sequence>
<proteinExistence type="predicted"/>
<evidence type="ECO:0000313" key="1">
    <source>
        <dbReference type="EMBL" id="GAA4267274.1"/>
    </source>
</evidence>
<name>A0ABP8E502_9MICO</name>